<dbReference type="HOGENOM" id="CLU_011861_0_0_1"/>
<dbReference type="InParanoid" id="G8YDP1"/>
<feature type="region of interest" description="Disordered" evidence="1">
    <location>
        <begin position="593"/>
        <end position="626"/>
    </location>
</feature>
<dbReference type="STRING" id="559304.G8YDP1"/>
<reference evidence="3 4" key="1">
    <citation type="journal article" date="2012" name="G3 (Bethesda)">
        <title>Pichia sorbitophila, an interspecies yeast hybrid reveals early steps of genome resolution following polyploidization.</title>
        <authorList>
            <person name="Leh Louis V."/>
            <person name="Despons L."/>
            <person name="Friedrich A."/>
            <person name="Martin T."/>
            <person name="Durrens P."/>
            <person name="Casaregola S."/>
            <person name="Neuveglise C."/>
            <person name="Fairhead C."/>
            <person name="Marck C."/>
            <person name="Cruz J.A."/>
            <person name="Straub M.L."/>
            <person name="Kugler V."/>
            <person name="Sacerdot C."/>
            <person name="Uzunov Z."/>
            <person name="Thierry A."/>
            <person name="Weiss S."/>
            <person name="Bleykasten C."/>
            <person name="De Montigny J."/>
            <person name="Jacques N."/>
            <person name="Jung P."/>
            <person name="Lemaire M."/>
            <person name="Mallet S."/>
            <person name="Morel G."/>
            <person name="Richard G.F."/>
            <person name="Sarkar A."/>
            <person name="Savel G."/>
            <person name="Schacherer J."/>
            <person name="Seret M.L."/>
            <person name="Talla E."/>
            <person name="Samson G."/>
            <person name="Jubin C."/>
            <person name="Poulain J."/>
            <person name="Vacherie B."/>
            <person name="Barbe V."/>
            <person name="Pelletier E."/>
            <person name="Sherman D.J."/>
            <person name="Westhof E."/>
            <person name="Weissenbach J."/>
            <person name="Baret P.V."/>
            <person name="Wincker P."/>
            <person name="Gaillardin C."/>
            <person name="Dujon B."/>
            <person name="Souciet J.L."/>
        </authorList>
    </citation>
    <scope>NUCLEOTIDE SEQUENCE [LARGE SCALE GENOMIC DNA]</scope>
    <source>
        <strain evidence="4">ATCC MYA-4447 / BCRC 22081 / CBS 7064 / NBRC 10061 / NRRL Y-12695</strain>
    </source>
</reference>
<dbReference type="Proteomes" id="UP000005222">
    <property type="component" value="Chromosome J"/>
</dbReference>
<feature type="compositionally biased region" description="Low complexity" evidence="1">
    <location>
        <begin position="401"/>
        <end position="412"/>
    </location>
</feature>
<dbReference type="InterPro" id="IPR058189">
    <property type="entry name" value="PH-like_ascomyc"/>
</dbReference>
<dbReference type="Pfam" id="PF25409">
    <property type="entry name" value="PH_33"/>
    <property type="match status" value="1"/>
</dbReference>
<dbReference type="OMA" id="RIGCENQ"/>
<evidence type="ECO:0000313" key="3">
    <source>
        <dbReference type="EMBL" id="CCE83072.1"/>
    </source>
</evidence>
<name>G8YDP1_PICSO</name>
<accession>G8YDP1</accession>
<sequence>MTKDSASVEIIERFLKKENQENDTLIDILGHFKPAQSRGSLNGSIIRGLFTRNREILVVLHNAVVELQNENANQKEVFKKFVNDFILWIDEGALTLFKKYESHLEASDLACEPESELFGAPISHCQTYIDFTSDAIVLLRNPFIVQKLDVINKEFVKLFKQHNDLKLSYSLNNISFKDIRQFPTAHHSSASVQISHDVEKVASFFKLDQIIERTGNEHFFIDLNNGHSTDIELMLLNYSDPYSKSLAILALPPSEKEPRSLMYPPFRTNEFSICFEAECNRLVFRYNDFAGLKNVNKEGCLRIGCENQQQLSDWFDKLNTIFPTYDSNFALNDLSSATRLKGSNYMSGLGIGVLSTSNNALGSKARCSLSNTKESSYDKDNENEGPSEVSGFPIEEDAPVSSSPNKCQSNSSLHSEADSSYSTESIKNQYSRSLEIINEKLSHSSVRVSKNEHNDDQNRFIKSVRRNVLKQDDGLLENSDFRPASSRGELDYIDQDVNSSELKQETGPLMTQHFASMPDLPSNGSSERIYQLPSGSAIDLENFGKNHEPRFRDLTMTSGNKSNNDKIAKRRSIFGIFKKPKSQVEYPVVNIDSEESGKTSRNSSPSTLFRDTLDNVSEGSDSTVPKEIKNNVPSAFALPSSTSMYFFKPYKDKYSLSNTSLPGGRSKSDEIDKIQVPQYLKDLINSNESIDFYVSPSESKTIKVSKWKQKYGKWELLTTNENLFLKIVVNYSLGKGWIVIFKEEYDEEVDEITEKAILLMNIMDNETDITQSSALDVQFSSTDSITQQKVRILIRCLNGATSSAILINLKNAFEALFSSGKSSDLASRLSSSVTLSSSLMDQKEKPSTSSTFRSLYSDSASEGKTTSDEVSAGRGVVQEASNDGYTSLDASMGFKSNIINDTLNTKLNVLNGMTVRLQRQLETFDHVNNPSSWKIIGMYTLGLTLITDRVSEETFFHFSLANNDDETQDLDWLVNENEIESRVCKIGKAGLLMTVSDNNIFMIETKGKKEFKVLSSIFW</sequence>
<feature type="region of interest" description="Disordered" evidence="1">
    <location>
        <begin position="372"/>
        <end position="425"/>
    </location>
</feature>
<proteinExistence type="predicted"/>
<evidence type="ECO:0000259" key="2">
    <source>
        <dbReference type="Pfam" id="PF25409"/>
    </source>
</evidence>
<evidence type="ECO:0000313" key="4">
    <source>
        <dbReference type="Proteomes" id="UP000005222"/>
    </source>
</evidence>
<dbReference type="EMBL" id="FO082050">
    <property type="protein sequence ID" value="CCE83072.1"/>
    <property type="molecule type" value="Genomic_DNA"/>
</dbReference>
<feature type="domain" description="PH-like" evidence="2">
    <location>
        <begin position="170"/>
        <end position="324"/>
    </location>
</feature>
<evidence type="ECO:0000256" key="1">
    <source>
        <dbReference type="SAM" id="MobiDB-lite"/>
    </source>
</evidence>
<feature type="compositionally biased region" description="Polar residues" evidence="1">
    <location>
        <begin position="847"/>
        <end position="864"/>
    </location>
</feature>
<dbReference type="OrthoDB" id="4083297at2759"/>
<keyword evidence="4" id="KW-1185">Reference proteome</keyword>
<dbReference type="AlphaFoldDB" id="G8YDP1"/>
<feature type="compositionally biased region" description="Polar residues" evidence="1">
    <location>
        <begin position="599"/>
        <end position="623"/>
    </location>
</feature>
<feature type="region of interest" description="Disordered" evidence="1">
    <location>
        <begin position="838"/>
        <end position="876"/>
    </location>
</feature>
<organism evidence="3 4">
    <name type="scientific">Pichia sorbitophila (strain ATCC MYA-4447 / BCRC 22081 / CBS 7064 / NBRC 10061 / NRRL Y-12695)</name>
    <name type="common">Hybrid yeast</name>
    <dbReference type="NCBI Taxonomy" id="559304"/>
    <lineage>
        <taxon>Eukaryota</taxon>
        <taxon>Fungi</taxon>
        <taxon>Dikarya</taxon>
        <taxon>Ascomycota</taxon>
        <taxon>Saccharomycotina</taxon>
        <taxon>Pichiomycetes</taxon>
        <taxon>Debaryomycetaceae</taxon>
        <taxon>Millerozyma</taxon>
    </lineage>
</organism>
<gene>
    <name evidence="3" type="primary">Piso0_002848</name>
    <name evidence="3" type="ORF">GNLVRS01_PISO0J20909g</name>
</gene>
<dbReference type="eggNOG" id="ENOG502R2U5">
    <property type="taxonomic scope" value="Eukaryota"/>
</dbReference>
<protein>
    <submittedName>
        <fullName evidence="3">Piso0_002848 protein</fullName>
    </submittedName>
</protein>